<reference evidence="10 11" key="1">
    <citation type="submission" date="2019-06" db="EMBL/GenBank/DDBJ databases">
        <title>Whole genome sequence for Cellvibrionaceae sp. R142.</title>
        <authorList>
            <person name="Wang G."/>
        </authorList>
    </citation>
    <scope>NUCLEOTIDE SEQUENCE [LARGE SCALE GENOMIC DNA]</scope>
    <source>
        <strain evidence="10 11">R142</strain>
    </source>
</reference>
<sequence length="109" mass="11292">MHWLYLAIAIVAEVAGSIALKQSDAFTRVGPSALTVAAVVTALFFLALALRTIPLGVAYAIWAGAGIVLISIVGVVVFRQSLDLPAMIGIALIVSGMIVINMLSSSTTH</sequence>
<evidence type="ECO:0000256" key="3">
    <source>
        <dbReference type="ARBA" id="ARBA00022475"/>
    </source>
</evidence>
<keyword evidence="3" id="KW-1003">Cell membrane</keyword>
<evidence type="ECO:0000256" key="5">
    <source>
        <dbReference type="ARBA" id="ARBA00022989"/>
    </source>
</evidence>
<dbReference type="GO" id="GO:0005886">
    <property type="term" value="C:plasma membrane"/>
    <property type="evidence" value="ECO:0007669"/>
    <property type="project" value="UniProtKB-SubCell"/>
</dbReference>
<dbReference type="Pfam" id="PF00893">
    <property type="entry name" value="Multi_Drug_Res"/>
    <property type="match status" value="1"/>
</dbReference>
<evidence type="ECO:0000313" key="11">
    <source>
        <dbReference type="Proteomes" id="UP000319732"/>
    </source>
</evidence>
<comment type="subcellular location">
    <subcellularLocation>
        <location evidence="1 8">Cell membrane</location>
        <topology evidence="1 8">Multi-pass membrane protein</topology>
    </subcellularLocation>
</comment>
<dbReference type="Proteomes" id="UP000319732">
    <property type="component" value="Unassembled WGS sequence"/>
</dbReference>
<dbReference type="SUPFAM" id="SSF103481">
    <property type="entry name" value="Multidrug resistance efflux transporter EmrE"/>
    <property type="match status" value="1"/>
</dbReference>
<dbReference type="PANTHER" id="PTHR30561:SF1">
    <property type="entry name" value="MULTIDRUG TRANSPORTER EMRE"/>
    <property type="match status" value="1"/>
</dbReference>
<keyword evidence="4 8" id="KW-0812">Transmembrane</keyword>
<dbReference type="EMBL" id="VHSG01000002">
    <property type="protein sequence ID" value="TQV86046.1"/>
    <property type="molecule type" value="Genomic_DNA"/>
</dbReference>
<dbReference type="AlphaFoldDB" id="A0A545U997"/>
<accession>A0A545U997</accession>
<evidence type="ECO:0000256" key="9">
    <source>
        <dbReference type="SAM" id="Phobius"/>
    </source>
</evidence>
<keyword evidence="2" id="KW-0813">Transport</keyword>
<dbReference type="RefSeq" id="WP_142902198.1">
    <property type="nucleotide sequence ID" value="NZ_ML660087.1"/>
</dbReference>
<dbReference type="GO" id="GO:0015199">
    <property type="term" value="F:amino-acid betaine transmembrane transporter activity"/>
    <property type="evidence" value="ECO:0007669"/>
    <property type="project" value="TreeGrafter"/>
</dbReference>
<feature type="transmembrane region" description="Helical" evidence="9">
    <location>
        <begin position="29"/>
        <end position="50"/>
    </location>
</feature>
<dbReference type="OrthoDB" id="9808638at2"/>
<name>A0A545U997_9GAMM</name>
<dbReference type="InterPro" id="IPR037185">
    <property type="entry name" value="EmrE-like"/>
</dbReference>
<evidence type="ECO:0000256" key="1">
    <source>
        <dbReference type="ARBA" id="ARBA00004651"/>
    </source>
</evidence>
<dbReference type="InterPro" id="IPR000390">
    <property type="entry name" value="Small_drug/metabolite_transptr"/>
</dbReference>
<comment type="similarity">
    <text evidence="7 8">Belongs to the drug/metabolite transporter (DMT) superfamily. Small multidrug resistance (SMR) (TC 2.A.7.1) family.</text>
</comment>
<dbReference type="GO" id="GO:0031460">
    <property type="term" value="P:glycine betaine transport"/>
    <property type="evidence" value="ECO:0007669"/>
    <property type="project" value="TreeGrafter"/>
</dbReference>
<keyword evidence="5 9" id="KW-1133">Transmembrane helix</keyword>
<dbReference type="GO" id="GO:0015220">
    <property type="term" value="F:choline transmembrane transporter activity"/>
    <property type="evidence" value="ECO:0007669"/>
    <property type="project" value="TreeGrafter"/>
</dbReference>
<dbReference type="PANTHER" id="PTHR30561">
    <property type="entry name" value="SMR FAMILY PROTON-DEPENDENT DRUG EFFLUX TRANSPORTER SUGE"/>
    <property type="match status" value="1"/>
</dbReference>
<dbReference type="InterPro" id="IPR045324">
    <property type="entry name" value="Small_multidrug_res"/>
</dbReference>
<organism evidence="10 11">
    <name type="scientific">Exilibacterium tricleocarpae</name>
    <dbReference type="NCBI Taxonomy" id="2591008"/>
    <lineage>
        <taxon>Bacteria</taxon>
        <taxon>Pseudomonadati</taxon>
        <taxon>Pseudomonadota</taxon>
        <taxon>Gammaproteobacteria</taxon>
        <taxon>Cellvibrionales</taxon>
        <taxon>Cellvibrionaceae</taxon>
        <taxon>Exilibacterium</taxon>
    </lineage>
</organism>
<dbReference type="GO" id="GO:0015297">
    <property type="term" value="F:antiporter activity"/>
    <property type="evidence" value="ECO:0007669"/>
    <property type="project" value="TreeGrafter"/>
</dbReference>
<proteinExistence type="inferred from homology"/>
<dbReference type="FunFam" id="1.10.3730.20:FF:000001">
    <property type="entry name" value="Quaternary ammonium compound resistance transporter SugE"/>
    <property type="match status" value="1"/>
</dbReference>
<gene>
    <name evidence="10" type="ORF">FKG94_00355</name>
</gene>
<feature type="transmembrane region" description="Helical" evidence="9">
    <location>
        <begin position="57"/>
        <end position="78"/>
    </location>
</feature>
<protein>
    <submittedName>
        <fullName evidence="10">Multidrug efflux SMR transporter</fullName>
    </submittedName>
</protein>
<evidence type="ECO:0000256" key="7">
    <source>
        <dbReference type="ARBA" id="ARBA00038032"/>
    </source>
</evidence>
<dbReference type="Gene3D" id="1.10.3730.20">
    <property type="match status" value="1"/>
</dbReference>
<keyword evidence="6 9" id="KW-0472">Membrane</keyword>
<evidence type="ECO:0000313" key="10">
    <source>
        <dbReference type="EMBL" id="TQV86046.1"/>
    </source>
</evidence>
<dbReference type="GO" id="GO:1990961">
    <property type="term" value="P:xenobiotic detoxification by transmembrane export across the plasma membrane"/>
    <property type="evidence" value="ECO:0007669"/>
    <property type="project" value="UniProtKB-ARBA"/>
</dbReference>
<evidence type="ECO:0000256" key="6">
    <source>
        <dbReference type="ARBA" id="ARBA00023136"/>
    </source>
</evidence>
<evidence type="ECO:0000256" key="8">
    <source>
        <dbReference type="RuleBase" id="RU003942"/>
    </source>
</evidence>
<evidence type="ECO:0000256" key="4">
    <source>
        <dbReference type="ARBA" id="ARBA00022692"/>
    </source>
</evidence>
<evidence type="ECO:0000256" key="2">
    <source>
        <dbReference type="ARBA" id="ARBA00022448"/>
    </source>
</evidence>
<feature type="transmembrane region" description="Helical" evidence="9">
    <location>
        <begin position="84"/>
        <end position="103"/>
    </location>
</feature>
<keyword evidence="11" id="KW-1185">Reference proteome</keyword>
<comment type="caution">
    <text evidence="10">The sequence shown here is derived from an EMBL/GenBank/DDBJ whole genome shotgun (WGS) entry which is preliminary data.</text>
</comment>